<protein>
    <recommendedName>
        <fullName evidence="3">Steroid 5-alpha reductase C-terminal domain-containing protein</fullName>
    </recommendedName>
</protein>
<feature type="transmembrane region" description="Helical" evidence="1">
    <location>
        <begin position="132"/>
        <end position="152"/>
    </location>
</feature>
<dbReference type="Pfam" id="PF06966">
    <property type="entry name" value="DUF1295"/>
    <property type="match status" value="1"/>
</dbReference>
<name>A0A6S9K4Z3_HETAK</name>
<organism evidence="2">
    <name type="scientific">Heterosigma akashiwo</name>
    <name type="common">Chromophytic alga</name>
    <name type="synonym">Heterosigma carterae</name>
    <dbReference type="NCBI Taxonomy" id="2829"/>
    <lineage>
        <taxon>Eukaryota</taxon>
        <taxon>Sar</taxon>
        <taxon>Stramenopiles</taxon>
        <taxon>Ochrophyta</taxon>
        <taxon>Raphidophyceae</taxon>
        <taxon>Chattonellales</taxon>
        <taxon>Chattonellaceae</taxon>
        <taxon>Heterosigma</taxon>
    </lineage>
</organism>
<dbReference type="Gene3D" id="1.20.120.1630">
    <property type="match status" value="1"/>
</dbReference>
<dbReference type="InterPro" id="IPR010721">
    <property type="entry name" value="UstE-like"/>
</dbReference>
<dbReference type="PANTHER" id="PTHR32251:SF17">
    <property type="entry name" value="STEROID 5-ALPHA REDUCTASE C-TERMINAL DOMAIN-CONTAINING PROTEIN"/>
    <property type="match status" value="1"/>
</dbReference>
<keyword evidence="1" id="KW-1133">Transmembrane helix</keyword>
<gene>
    <name evidence="2" type="ORF">HAKA00212_LOCUS3797</name>
</gene>
<dbReference type="AlphaFoldDB" id="A0A6S9K4Z3"/>
<dbReference type="PANTHER" id="PTHR32251">
    <property type="entry name" value="3-OXO-5-ALPHA-STEROID 4-DEHYDROGENASE"/>
    <property type="match status" value="1"/>
</dbReference>
<reference evidence="2" key="1">
    <citation type="submission" date="2021-01" db="EMBL/GenBank/DDBJ databases">
        <authorList>
            <person name="Corre E."/>
            <person name="Pelletier E."/>
            <person name="Niang G."/>
            <person name="Scheremetjew M."/>
            <person name="Finn R."/>
            <person name="Kale V."/>
            <person name="Holt S."/>
            <person name="Cochrane G."/>
            <person name="Meng A."/>
            <person name="Brown T."/>
            <person name="Cohen L."/>
        </authorList>
    </citation>
    <scope>NUCLEOTIDE SEQUENCE</scope>
    <source>
        <strain evidence="2">CCMP3107</strain>
    </source>
</reference>
<dbReference type="EMBL" id="HBIU01009298">
    <property type="protein sequence ID" value="CAE0625129.1"/>
    <property type="molecule type" value="Transcribed_RNA"/>
</dbReference>
<keyword evidence="1" id="KW-0812">Transmembrane</keyword>
<feature type="transmembrane region" description="Helical" evidence="1">
    <location>
        <begin position="12"/>
        <end position="33"/>
    </location>
</feature>
<evidence type="ECO:0000313" key="2">
    <source>
        <dbReference type="EMBL" id="CAE0625129.1"/>
    </source>
</evidence>
<proteinExistence type="predicted"/>
<keyword evidence="1" id="KW-0472">Membrane</keyword>
<evidence type="ECO:0008006" key="3">
    <source>
        <dbReference type="Google" id="ProtNLM"/>
    </source>
</evidence>
<sequence length="323" mass="34818">MMLSILKLQPHAHGGLLFSGGVIGGLNLAGFAVTAALETHKLTDLVGAGSFVASAVLCARRAAGPGGVGALPLRAALLAGAVAAWGTRLAGYLFRRVLYVGGDDRLDSFYPEEGEGWFNWEKSFYPVKLSGFWVIQAAWGWLVSAPVTLAIFNAASPNAGAAQAAAARRLGWGGALSLAAFVGGLLLEWVADQQKWVFKKKEENKGKWIETGVWRYSRHPNYFGETAVWWGLLGLAAPLLRGPGQLALGLASPLFTTLLLTQVSGIPMLEKKYDARYANSAEYQAYKARTNVLIPWFPRPLVKNDVVPQPSSSSYKKESKKEL</sequence>
<accession>A0A6S9K4Z3</accession>
<dbReference type="GO" id="GO:0016020">
    <property type="term" value="C:membrane"/>
    <property type="evidence" value="ECO:0007669"/>
    <property type="project" value="TreeGrafter"/>
</dbReference>
<evidence type="ECO:0000256" key="1">
    <source>
        <dbReference type="SAM" id="Phobius"/>
    </source>
</evidence>
<feature type="transmembrane region" description="Helical" evidence="1">
    <location>
        <begin position="172"/>
        <end position="191"/>
    </location>
</feature>